<comment type="caution">
    <text evidence="1">The sequence shown here is derived from an EMBL/GenBank/DDBJ whole genome shotgun (WGS) entry which is preliminary data.</text>
</comment>
<evidence type="ECO:0000313" key="1">
    <source>
        <dbReference type="EMBL" id="TVV76648.1"/>
    </source>
</evidence>
<organism evidence="1 2">
    <name type="scientific">Alterirhizorhabdus solaris</name>
    <dbReference type="NCBI Taxonomy" id="2529389"/>
    <lineage>
        <taxon>Bacteria</taxon>
        <taxon>Pseudomonadati</taxon>
        <taxon>Pseudomonadota</taxon>
        <taxon>Alphaproteobacteria</taxon>
        <taxon>Sphingomonadales</taxon>
        <taxon>Rhizorhabdaceae</taxon>
        <taxon>Alterirhizorhabdus</taxon>
    </lineage>
</organism>
<dbReference type="SUPFAM" id="SSF54909">
    <property type="entry name" value="Dimeric alpha+beta barrel"/>
    <property type="match status" value="1"/>
</dbReference>
<proteinExistence type="predicted"/>
<dbReference type="InterPro" id="IPR011008">
    <property type="entry name" value="Dimeric_a/b-barrel"/>
</dbReference>
<dbReference type="Gene3D" id="3.30.70.100">
    <property type="match status" value="1"/>
</dbReference>
<dbReference type="AlphaFoldDB" id="A0A558RBE1"/>
<sequence length="111" mass="12322">MHKMMVLAKAASGRTEELARWYDEQHMKDLLAVPGFVSAERHNVIPVKRADGIPEWDFMLVYEIAGDDPFTVLRTMGGLMGTEKMPVSDALESSQTLSLVGLSQSRQEKAA</sequence>
<evidence type="ECO:0008006" key="3">
    <source>
        <dbReference type="Google" id="ProtNLM"/>
    </source>
</evidence>
<accession>A0A558RBE1</accession>
<dbReference type="EMBL" id="VNIM01000008">
    <property type="protein sequence ID" value="TVV76648.1"/>
    <property type="molecule type" value="Genomic_DNA"/>
</dbReference>
<dbReference type="OrthoDB" id="3034735at2"/>
<protein>
    <recommendedName>
        <fullName evidence="3">EthD family reductase</fullName>
    </recommendedName>
</protein>
<keyword evidence="2" id="KW-1185">Reference proteome</keyword>
<dbReference type="Proteomes" id="UP000318681">
    <property type="component" value="Unassembled WGS sequence"/>
</dbReference>
<dbReference type="RefSeq" id="WP_145148267.1">
    <property type="nucleotide sequence ID" value="NZ_VNIM01000008.1"/>
</dbReference>
<gene>
    <name evidence="1" type="ORF">FOY91_03720</name>
</gene>
<name>A0A558RBE1_9SPHN</name>
<reference evidence="1 2" key="1">
    <citation type="submission" date="2019-07" db="EMBL/GenBank/DDBJ databases">
        <title>Sphingomonas solaris sp. nov., isolated from a solar panel from Boston, Massachusetts.</title>
        <authorList>
            <person name="Tanner K."/>
            <person name="Pascual J."/>
            <person name="Mancuso C."/>
            <person name="Pereto J."/>
            <person name="Khalil A."/>
            <person name="Vilanova C."/>
        </authorList>
    </citation>
    <scope>NUCLEOTIDE SEQUENCE [LARGE SCALE GENOMIC DNA]</scope>
    <source>
        <strain evidence="1 2">R4DWN</strain>
    </source>
</reference>
<evidence type="ECO:0000313" key="2">
    <source>
        <dbReference type="Proteomes" id="UP000318681"/>
    </source>
</evidence>